<reference evidence="5 6" key="1">
    <citation type="journal article" date="2007" name="Nature">
        <title>Evolution of genes and genomes on the Drosophila phylogeny.</title>
        <authorList>
            <consortium name="Drosophila 12 Genomes Consortium"/>
            <person name="Clark A.G."/>
            <person name="Eisen M.B."/>
            <person name="Smith D.R."/>
            <person name="Bergman C.M."/>
            <person name="Oliver B."/>
            <person name="Markow T.A."/>
            <person name="Kaufman T.C."/>
            <person name="Kellis M."/>
            <person name="Gelbart W."/>
            <person name="Iyer V.N."/>
            <person name="Pollard D.A."/>
            <person name="Sackton T.B."/>
            <person name="Larracuente A.M."/>
            <person name="Singh N.D."/>
            <person name="Abad J.P."/>
            <person name="Abt D.N."/>
            <person name="Adryan B."/>
            <person name="Aguade M."/>
            <person name="Akashi H."/>
            <person name="Anderson W.W."/>
            <person name="Aquadro C.F."/>
            <person name="Ardell D.H."/>
            <person name="Arguello R."/>
            <person name="Artieri C.G."/>
            <person name="Barbash D.A."/>
            <person name="Barker D."/>
            <person name="Barsanti P."/>
            <person name="Batterham P."/>
            <person name="Batzoglou S."/>
            <person name="Begun D."/>
            <person name="Bhutkar A."/>
            <person name="Blanco E."/>
            <person name="Bosak S.A."/>
            <person name="Bradley R.K."/>
            <person name="Brand A.D."/>
            <person name="Brent M.R."/>
            <person name="Brooks A.N."/>
            <person name="Brown R.H."/>
            <person name="Butlin R.K."/>
            <person name="Caggese C."/>
            <person name="Calvi B.R."/>
            <person name="Bernardo de Carvalho A."/>
            <person name="Caspi A."/>
            <person name="Castrezana S."/>
            <person name="Celniker S.E."/>
            <person name="Chang J.L."/>
            <person name="Chapple C."/>
            <person name="Chatterji S."/>
            <person name="Chinwalla A."/>
            <person name="Civetta A."/>
            <person name="Clifton S.W."/>
            <person name="Comeron J.M."/>
            <person name="Costello J.C."/>
            <person name="Coyne J.A."/>
            <person name="Daub J."/>
            <person name="David R.G."/>
            <person name="Delcher A.L."/>
            <person name="Delehaunty K."/>
            <person name="Do C.B."/>
            <person name="Ebling H."/>
            <person name="Edwards K."/>
            <person name="Eickbush T."/>
            <person name="Evans J.D."/>
            <person name="Filipski A."/>
            <person name="Findeiss S."/>
            <person name="Freyhult E."/>
            <person name="Fulton L."/>
            <person name="Fulton R."/>
            <person name="Garcia A.C."/>
            <person name="Gardiner A."/>
            <person name="Garfield D.A."/>
            <person name="Garvin B.E."/>
            <person name="Gibson G."/>
            <person name="Gilbert D."/>
            <person name="Gnerre S."/>
            <person name="Godfrey J."/>
            <person name="Good R."/>
            <person name="Gotea V."/>
            <person name="Gravely B."/>
            <person name="Greenberg A.J."/>
            <person name="Griffiths-Jones S."/>
            <person name="Gross S."/>
            <person name="Guigo R."/>
            <person name="Gustafson E.A."/>
            <person name="Haerty W."/>
            <person name="Hahn M.W."/>
            <person name="Halligan D.L."/>
            <person name="Halpern A.L."/>
            <person name="Halter G.M."/>
            <person name="Han M.V."/>
            <person name="Heger A."/>
            <person name="Hillier L."/>
            <person name="Hinrichs A.S."/>
            <person name="Holmes I."/>
            <person name="Hoskins R.A."/>
            <person name="Hubisz M.J."/>
            <person name="Hultmark D."/>
            <person name="Huntley M.A."/>
            <person name="Jaffe D.B."/>
            <person name="Jagadeeshan S."/>
            <person name="Jeck W.R."/>
            <person name="Johnson J."/>
            <person name="Jones C.D."/>
            <person name="Jordan W.C."/>
            <person name="Karpen G.H."/>
            <person name="Kataoka E."/>
            <person name="Keightley P.D."/>
            <person name="Kheradpour P."/>
            <person name="Kirkness E.F."/>
            <person name="Koerich L.B."/>
            <person name="Kristiansen K."/>
            <person name="Kudrna D."/>
            <person name="Kulathinal R.J."/>
            <person name="Kumar S."/>
            <person name="Kwok R."/>
            <person name="Lander E."/>
            <person name="Langley C.H."/>
            <person name="Lapoint R."/>
            <person name="Lazzaro B.P."/>
            <person name="Lee S.J."/>
            <person name="Levesque L."/>
            <person name="Li R."/>
            <person name="Lin C.F."/>
            <person name="Lin M.F."/>
            <person name="Lindblad-Toh K."/>
            <person name="Llopart A."/>
            <person name="Long M."/>
            <person name="Low L."/>
            <person name="Lozovsky E."/>
            <person name="Lu J."/>
            <person name="Luo M."/>
            <person name="Machado C.A."/>
            <person name="Makalowski W."/>
            <person name="Marzo M."/>
            <person name="Matsuda M."/>
            <person name="Matzkin L."/>
            <person name="McAllister B."/>
            <person name="McBride C.S."/>
            <person name="McKernan B."/>
            <person name="McKernan K."/>
            <person name="Mendez-Lago M."/>
            <person name="Minx P."/>
            <person name="Mollenhauer M.U."/>
            <person name="Montooth K."/>
            <person name="Mount S.M."/>
            <person name="Mu X."/>
            <person name="Myers E."/>
            <person name="Negre B."/>
            <person name="Newfeld S."/>
            <person name="Nielsen R."/>
            <person name="Noor M.A."/>
            <person name="O'Grady P."/>
            <person name="Pachter L."/>
            <person name="Papaceit M."/>
            <person name="Parisi M.J."/>
            <person name="Parisi M."/>
            <person name="Parts L."/>
            <person name="Pedersen J.S."/>
            <person name="Pesole G."/>
            <person name="Phillippy A.M."/>
            <person name="Ponting C.P."/>
            <person name="Pop M."/>
            <person name="Porcelli D."/>
            <person name="Powell J.R."/>
            <person name="Prohaska S."/>
            <person name="Pruitt K."/>
            <person name="Puig M."/>
            <person name="Quesneville H."/>
            <person name="Ram K.R."/>
            <person name="Rand D."/>
            <person name="Rasmussen M.D."/>
            <person name="Reed L.K."/>
            <person name="Reenan R."/>
            <person name="Reily A."/>
            <person name="Remington K.A."/>
            <person name="Rieger T.T."/>
            <person name="Ritchie M.G."/>
            <person name="Robin C."/>
            <person name="Rogers Y.H."/>
            <person name="Rohde C."/>
            <person name="Rozas J."/>
            <person name="Rubenfield M.J."/>
            <person name="Ruiz A."/>
            <person name="Russo S."/>
            <person name="Salzberg S.L."/>
            <person name="Sanchez-Gracia A."/>
            <person name="Saranga D.J."/>
            <person name="Sato H."/>
            <person name="Schaeffer S.W."/>
            <person name="Schatz M.C."/>
            <person name="Schlenke T."/>
            <person name="Schwartz R."/>
            <person name="Segarra C."/>
            <person name="Singh R.S."/>
            <person name="Sirot L."/>
            <person name="Sirota M."/>
            <person name="Sisneros N.B."/>
            <person name="Smith C.D."/>
            <person name="Smith T.F."/>
            <person name="Spieth J."/>
            <person name="Stage D.E."/>
            <person name="Stark A."/>
            <person name="Stephan W."/>
            <person name="Strausberg R.L."/>
            <person name="Strempel S."/>
            <person name="Sturgill D."/>
            <person name="Sutton G."/>
            <person name="Sutton G.G."/>
            <person name="Tao W."/>
            <person name="Teichmann S."/>
            <person name="Tobari Y.N."/>
            <person name="Tomimura Y."/>
            <person name="Tsolas J.M."/>
            <person name="Valente V.L."/>
            <person name="Venter E."/>
            <person name="Venter J.C."/>
            <person name="Vicario S."/>
            <person name="Vieira F.G."/>
            <person name="Vilella A.J."/>
            <person name="Villasante A."/>
            <person name="Walenz B."/>
            <person name="Wang J."/>
            <person name="Wasserman M."/>
            <person name="Watts T."/>
            <person name="Wilson D."/>
            <person name="Wilson R.K."/>
            <person name="Wing R.A."/>
            <person name="Wolfner M.F."/>
            <person name="Wong A."/>
            <person name="Wong G.K."/>
            <person name="Wu C.I."/>
            <person name="Wu G."/>
            <person name="Yamamoto D."/>
            <person name="Yang H.P."/>
            <person name="Yang S.P."/>
            <person name="Yorke J.A."/>
            <person name="Yoshida K."/>
            <person name="Zdobnov E."/>
            <person name="Zhang P."/>
            <person name="Zhang Y."/>
            <person name="Zimin A.V."/>
            <person name="Baldwin J."/>
            <person name="Abdouelleil A."/>
            <person name="Abdulkadir J."/>
            <person name="Abebe A."/>
            <person name="Abera B."/>
            <person name="Abreu J."/>
            <person name="Acer S.C."/>
            <person name="Aftuck L."/>
            <person name="Alexander A."/>
            <person name="An P."/>
            <person name="Anderson E."/>
            <person name="Anderson S."/>
            <person name="Arachi H."/>
            <person name="Azer M."/>
            <person name="Bachantsang P."/>
            <person name="Barry A."/>
            <person name="Bayul T."/>
            <person name="Berlin A."/>
            <person name="Bessette D."/>
            <person name="Bloom T."/>
            <person name="Blye J."/>
            <person name="Boguslavskiy L."/>
            <person name="Bonnet C."/>
            <person name="Boukhgalter B."/>
            <person name="Bourzgui I."/>
            <person name="Brown A."/>
            <person name="Cahill P."/>
            <person name="Channer S."/>
            <person name="Cheshatsang Y."/>
            <person name="Chuda L."/>
            <person name="Citroen M."/>
            <person name="Collymore A."/>
            <person name="Cooke P."/>
            <person name="Costello M."/>
            <person name="D'Aco K."/>
            <person name="Daza R."/>
            <person name="De Haan G."/>
            <person name="DeGray S."/>
            <person name="DeMaso C."/>
            <person name="Dhargay N."/>
            <person name="Dooley K."/>
            <person name="Dooley E."/>
            <person name="Doricent M."/>
            <person name="Dorje P."/>
            <person name="Dorjee K."/>
            <person name="Dupes A."/>
            <person name="Elong R."/>
            <person name="Falk J."/>
            <person name="Farina A."/>
            <person name="Faro S."/>
            <person name="Ferguson D."/>
            <person name="Fisher S."/>
            <person name="Foley C.D."/>
            <person name="Franke A."/>
            <person name="Friedrich D."/>
            <person name="Gadbois L."/>
            <person name="Gearin G."/>
            <person name="Gearin C.R."/>
            <person name="Giannoukos G."/>
            <person name="Goode T."/>
            <person name="Graham J."/>
            <person name="Grandbois E."/>
            <person name="Grewal S."/>
            <person name="Gyaltsen K."/>
            <person name="Hafez N."/>
            <person name="Hagos B."/>
            <person name="Hall J."/>
            <person name="Henson C."/>
            <person name="Hollinger A."/>
            <person name="Honan T."/>
            <person name="Huard M.D."/>
            <person name="Hughes L."/>
            <person name="Hurhula B."/>
            <person name="Husby M.E."/>
            <person name="Kamat A."/>
            <person name="Kanga B."/>
            <person name="Kashin S."/>
            <person name="Khazanovich D."/>
            <person name="Kisner P."/>
            <person name="Lance K."/>
            <person name="Lara M."/>
            <person name="Lee W."/>
            <person name="Lennon N."/>
            <person name="Letendre F."/>
            <person name="LeVine R."/>
            <person name="Lipovsky A."/>
            <person name="Liu X."/>
            <person name="Liu J."/>
            <person name="Liu S."/>
            <person name="Lokyitsang T."/>
            <person name="Lokyitsang Y."/>
            <person name="Lubonja R."/>
            <person name="Lui A."/>
            <person name="MacDonald P."/>
            <person name="Magnisalis V."/>
            <person name="Maru K."/>
            <person name="Matthews C."/>
            <person name="McCusker W."/>
            <person name="McDonough S."/>
            <person name="Mehta T."/>
            <person name="Meldrim J."/>
            <person name="Meneus L."/>
            <person name="Mihai O."/>
            <person name="Mihalev A."/>
            <person name="Mihova T."/>
            <person name="Mittelman R."/>
            <person name="Mlenga V."/>
            <person name="Montmayeur A."/>
            <person name="Mulrain L."/>
            <person name="Navidi A."/>
            <person name="Naylor J."/>
            <person name="Negash T."/>
            <person name="Nguyen T."/>
            <person name="Nguyen N."/>
            <person name="Nicol R."/>
            <person name="Norbu C."/>
            <person name="Norbu N."/>
            <person name="Novod N."/>
            <person name="O'Neill B."/>
            <person name="Osman S."/>
            <person name="Markiewicz E."/>
            <person name="Oyono O.L."/>
            <person name="Patti C."/>
            <person name="Phunkhang P."/>
            <person name="Pierre F."/>
            <person name="Priest M."/>
            <person name="Raghuraman S."/>
            <person name="Rege F."/>
            <person name="Reyes R."/>
            <person name="Rise C."/>
            <person name="Rogov P."/>
            <person name="Ross K."/>
            <person name="Ryan E."/>
            <person name="Settipalli S."/>
            <person name="Shea T."/>
            <person name="Sherpa N."/>
            <person name="Shi L."/>
            <person name="Shih D."/>
            <person name="Sparrow T."/>
            <person name="Spaulding J."/>
            <person name="Stalker J."/>
            <person name="Stange-Thomann N."/>
            <person name="Stavropoulos S."/>
            <person name="Stone C."/>
            <person name="Strader C."/>
            <person name="Tesfaye S."/>
            <person name="Thomson T."/>
            <person name="Thoulutsang Y."/>
            <person name="Thoulutsang D."/>
            <person name="Topham K."/>
            <person name="Topping I."/>
            <person name="Tsamla T."/>
            <person name="Vassiliev H."/>
            <person name="Vo A."/>
            <person name="Wangchuk T."/>
            <person name="Wangdi T."/>
            <person name="Weiand M."/>
            <person name="Wilkinson J."/>
            <person name="Wilson A."/>
            <person name="Yadav S."/>
            <person name="Young G."/>
            <person name="Yu Q."/>
            <person name="Zembek L."/>
            <person name="Zhong D."/>
            <person name="Zimmer A."/>
            <person name="Zwirko Z."/>
            <person name="Jaffe D.B."/>
            <person name="Alvarez P."/>
            <person name="Brockman W."/>
            <person name="Butler J."/>
            <person name="Chin C."/>
            <person name="Gnerre S."/>
            <person name="Grabherr M."/>
            <person name="Kleber M."/>
            <person name="Mauceli E."/>
            <person name="MacCallum I."/>
        </authorList>
    </citation>
    <scope>NUCLEOTIDE SEQUENCE [LARGE SCALE GENOMIC DNA]</scope>
    <source>
        <strain evidence="6">Tucson 15287-2541.00</strain>
    </source>
</reference>
<dbReference type="AlphaFoldDB" id="B4K0Z3"/>
<comment type="similarity">
    <text evidence="2">Belongs to the dpy-30 family.</text>
</comment>
<feature type="region of interest" description="Disordered" evidence="4">
    <location>
        <begin position="1"/>
        <end position="27"/>
    </location>
</feature>
<evidence type="ECO:0000256" key="3">
    <source>
        <dbReference type="ARBA" id="ARBA00023242"/>
    </source>
</evidence>
<accession>B4K0Z3</accession>
<dbReference type="PhylomeDB" id="B4K0Z3"/>
<sequence length="87" mass="9690">MSDTGITNKSLLKEHEGNSGADVHTFCHKPRPDLNSATVRQYLEQTVAPILLHGLRSLAQERPTDPVTYLATYLLNNKDRCADINVD</sequence>
<gene>
    <name evidence="5" type="primary">Dgri\GH10119</name>
    <name evidence="5" type="ORF">Dgri_GH10119</name>
</gene>
<dbReference type="KEGG" id="dgr:6570733"/>
<comment type="subcellular location">
    <subcellularLocation>
        <location evidence="1">Nucleus</location>
    </subcellularLocation>
</comment>
<proteinExistence type="inferred from homology"/>
<evidence type="ECO:0000256" key="2">
    <source>
        <dbReference type="ARBA" id="ARBA00010849"/>
    </source>
</evidence>
<dbReference type="Proteomes" id="UP000001070">
    <property type="component" value="Unassembled WGS sequence"/>
</dbReference>
<evidence type="ECO:0000313" key="5">
    <source>
        <dbReference type="EMBL" id="EDV90386.1"/>
    </source>
</evidence>
<keyword evidence="6" id="KW-1185">Reference proteome</keyword>
<keyword evidence="3" id="KW-0539">Nucleus</keyword>
<dbReference type="OrthoDB" id="417678at2759"/>
<dbReference type="CDD" id="cd22965">
    <property type="entry name" value="DD_DPY30_SDC1"/>
    <property type="match status" value="1"/>
</dbReference>
<dbReference type="EMBL" id="CH916656">
    <property type="protein sequence ID" value="EDV90386.1"/>
    <property type="molecule type" value="Genomic_DNA"/>
</dbReference>
<name>B4K0Z3_DROGR</name>
<dbReference type="STRING" id="7222.B4K0Z3"/>
<dbReference type="InterPro" id="IPR007858">
    <property type="entry name" value="Dpy-30_motif"/>
</dbReference>
<dbReference type="Pfam" id="PF05186">
    <property type="entry name" value="Dpy-30"/>
    <property type="match status" value="1"/>
</dbReference>
<evidence type="ECO:0000313" key="6">
    <source>
        <dbReference type="Proteomes" id="UP000001070"/>
    </source>
</evidence>
<evidence type="ECO:0000256" key="4">
    <source>
        <dbReference type="SAM" id="MobiDB-lite"/>
    </source>
</evidence>
<organism evidence="6">
    <name type="scientific">Drosophila grimshawi</name>
    <name type="common">Hawaiian fruit fly</name>
    <name type="synonym">Idiomyia grimshawi</name>
    <dbReference type="NCBI Taxonomy" id="7222"/>
    <lineage>
        <taxon>Eukaryota</taxon>
        <taxon>Metazoa</taxon>
        <taxon>Ecdysozoa</taxon>
        <taxon>Arthropoda</taxon>
        <taxon>Hexapoda</taxon>
        <taxon>Insecta</taxon>
        <taxon>Pterygota</taxon>
        <taxon>Neoptera</taxon>
        <taxon>Endopterygota</taxon>
        <taxon>Diptera</taxon>
        <taxon>Brachycera</taxon>
        <taxon>Muscomorpha</taxon>
        <taxon>Ephydroidea</taxon>
        <taxon>Drosophilidae</taxon>
        <taxon>Drosophila</taxon>
        <taxon>Hawaiian Drosophila</taxon>
    </lineage>
</organism>
<dbReference type="InParanoid" id="B4K0Z3"/>
<dbReference type="GO" id="GO:0005634">
    <property type="term" value="C:nucleus"/>
    <property type="evidence" value="ECO:0007669"/>
    <property type="project" value="UniProtKB-SubCell"/>
</dbReference>
<dbReference type="SMR" id="B4K0Z3"/>
<dbReference type="HOGENOM" id="CLU_164983_0_0_1"/>
<dbReference type="GO" id="GO:0030317">
    <property type="term" value="P:flagellated sperm motility"/>
    <property type="evidence" value="ECO:0007669"/>
    <property type="project" value="EnsemblMetazoa"/>
</dbReference>
<dbReference type="eggNOG" id="KOG4109">
    <property type="taxonomic scope" value="Eukaryota"/>
</dbReference>
<dbReference type="InterPro" id="IPR049629">
    <property type="entry name" value="DPY30_SDC1_DD"/>
</dbReference>
<protein>
    <submittedName>
        <fullName evidence="5">GH10119</fullName>
    </submittedName>
</protein>
<evidence type="ECO:0000256" key="1">
    <source>
        <dbReference type="ARBA" id="ARBA00004123"/>
    </source>
</evidence>
<dbReference type="Gene3D" id="1.20.890.10">
    <property type="entry name" value="cAMP-dependent protein kinase regulatory subunit, dimerization-anchoring domain"/>
    <property type="match status" value="1"/>
</dbReference>
<dbReference type="FunCoup" id="B4K0Z3">
    <property type="interactions" value="123"/>
</dbReference>
<feature type="compositionally biased region" description="Polar residues" evidence="4">
    <location>
        <begin position="1"/>
        <end position="10"/>
    </location>
</feature>